<keyword evidence="2" id="KW-0732">Signal</keyword>
<dbReference type="SUPFAM" id="SSF52540">
    <property type="entry name" value="P-loop containing nucleoside triphosphate hydrolases"/>
    <property type="match status" value="1"/>
</dbReference>
<dbReference type="PROSITE" id="PS50102">
    <property type="entry name" value="RRM"/>
    <property type="match status" value="1"/>
</dbReference>
<dbReference type="AlphaFoldDB" id="A0A8J4QEE5"/>
<reference evidence="5" key="1">
    <citation type="submission" date="2020-03" db="EMBL/GenBank/DDBJ databases">
        <title>Castanea mollissima Vanexum genome sequencing.</title>
        <authorList>
            <person name="Staton M."/>
        </authorList>
    </citation>
    <scope>NUCLEOTIDE SEQUENCE</scope>
    <source>
        <tissue evidence="5">Leaf</tissue>
    </source>
</reference>
<dbReference type="GO" id="GO:0005525">
    <property type="term" value="F:GTP binding"/>
    <property type="evidence" value="ECO:0007669"/>
    <property type="project" value="InterPro"/>
</dbReference>
<evidence type="ECO:0000313" key="6">
    <source>
        <dbReference type="Proteomes" id="UP000737018"/>
    </source>
</evidence>
<feature type="chain" id="PRO_5035272820" description="RRM domain-containing protein" evidence="2">
    <location>
        <begin position="39"/>
        <end position="391"/>
    </location>
</feature>
<dbReference type="InterPro" id="IPR022812">
    <property type="entry name" value="Dynamin"/>
</dbReference>
<dbReference type="PANTHER" id="PTHR11566:SF57">
    <property type="entry name" value="DYNAMIN-2B"/>
    <property type="match status" value="1"/>
</dbReference>
<evidence type="ECO:0000259" key="4">
    <source>
        <dbReference type="PROSITE" id="PS51718"/>
    </source>
</evidence>
<dbReference type="InterPro" id="IPR000504">
    <property type="entry name" value="RRM_dom"/>
</dbReference>
<sequence length="391" mass="42466">MLSISLSVSLSLSFSVSLYLSLSLSVPVSLCSLPLAHGLYSHSRSASSQDMDPHRAGPSIQTVLTRQDVHRSSLLWDAPLEGEVKCSASQAKHRLFIGNVPRNWGEADMKKAVTEIGPGVISVELLTILDPHNSSRYRGFAFIEYHNNACAEYSRQKMSNPQFKLDKNAPTVSWADPKNAESSAASQISEYVEHNDAILLVVIPATQAPELSSSRALKIVKEFDAESTRTVGIISKIDQAASEPKALAAVQAPLLNQGPPKTSDIPWVALIGQSVSIASAQSGAGSENSIETAWRAESESLKSILTGAPQSKLGRAALVEALAGRIHSHMKLRLPNLLSGCFAFDMALSILLDCPRSRWLSTLSYICRERFEVINKRRPRTGKGTISFMCR</sequence>
<dbReference type="Pfam" id="PF00076">
    <property type="entry name" value="RRM_1"/>
    <property type="match status" value="1"/>
</dbReference>
<name>A0A8J4QEE5_9ROSI</name>
<evidence type="ECO:0008006" key="7">
    <source>
        <dbReference type="Google" id="ProtNLM"/>
    </source>
</evidence>
<keyword evidence="6" id="KW-1185">Reference proteome</keyword>
<accession>A0A8J4QEE5</accession>
<dbReference type="EMBL" id="JRKL02004564">
    <property type="protein sequence ID" value="KAF3952290.1"/>
    <property type="molecule type" value="Genomic_DNA"/>
</dbReference>
<dbReference type="GO" id="GO:0008017">
    <property type="term" value="F:microtubule binding"/>
    <property type="evidence" value="ECO:0007669"/>
    <property type="project" value="TreeGrafter"/>
</dbReference>
<keyword evidence="1" id="KW-0694">RNA-binding</keyword>
<dbReference type="GO" id="GO:0005874">
    <property type="term" value="C:microtubule"/>
    <property type="evidence" value="ECO:0007669"/>
    <property type="project" value="TreeGrafter"/>
</dbReference>
<dbReference type="InterPro" id="IPR027417">
    <property type="entry name" value="P-loop_NTPase"/>
</dbReference>
<dbReference type="GO" id="GO:0003924">
    <property type="term" value="F:GTPase activity"/>
    <property type="evidence" value="ECO:0007669"/>
    <property type="project" value="TreeGrafter"/>
</dbReference>
<dbReference type="Gene3D" id="3.30.70.330">
    <property type="match status" value="1"/>
</dbReference>
<evidence type="ECO:0000313" key="5">
    <source>
        <dbReference type="EMBL" id="KAF3952290.1"/>
    </source>
</evidence>
<evidence type="ECO:0000256" key="1">
    <source>
        <dbReference type="PROSITE-ProRule" id="PRU00176"/>
    </source>
</evidence>
<gene>
    <name evidence="5" type="ORF">CMV_022141</name>
</gene>
<dbReference type="Proteomes" id="UP000737018">
    <property type="component" value="Unassembled WGS sequence"/>
</dbReference>
<feature type="signal peptide" evidence="2">
    <location>
        <begin position="1"/>
        <end position="38"/>
    </location>
</feature>
<feature type="domain" description="Dynamin-type G" evidence="4">
    <location>
        <begin position="186"/>
        <end position="335"/>
    </location>
</feature>
<dbReference type="GO" id="GO:0016020">
    <property type="term" value="C:membrane"/>
    <property type="evidence" value="ECO:0007669"/>
    <property type="project" value="TreeGrafter"/>
</dbReference>
<dbReference type="Gene3D" id="3.40.50.300">
    <property type="entry name" value="P-loop containing nucleotide triphosphate hydrolases"/>
    <property type="match status" value="1"/>
</dbReference>
<dbReference type="GO" id="GO:0003723">
    <property type="term" value="F:RNA binding"/>
    <property type="evidence" value="ECO:0007669"/>
    <property type="project" value="UniProtKB-UniRule"/>
</dbReference>
<dbReference type="OrthoDB" id="5562561at2759"/>
<dbReference type="SMART" id="SM00360">
    <property type="entry name" value="RRM"/>
    <property type="match status" value="1"/>
</dbReference>
<dbReference type="PROSITE" id="PS51718">
    <property type="entry name" value="G_DYNAMIN_2"/>
    <property type="match status" value="1"/>
</dbReference>
<evidence type="ECO:0000259" key="3">
    <source>
        <dbReference type="PROSITE" id="PS50102"/>
    </source>
</evidence>
<comment type="caution">
    <text evidence="5">The sequence shown here is derived from an EMBL/GenBank/DDBJ whole genome shotgun (WGS) entry which is preliminary data.</text>
</comment>
<feature type="domain" description="RRM" evidence="3">
    <location>
        <begin position="93"/>
        <end position="177"/>
    </location>
</feature>
<dbReference type="InterPro" id="IPR030381">
    <property type="entry name" value="G_DYNAMIN_dom"/>
</dbReference>
<dbReference type="InterPro" id="IPR035979">
    <property type="entry name" value="RBD_domain_sf"/>
</dbReference>
<organism evidence="5 6">
    <name type="scientific">Castanea mollissima</name>
    <name type="common">Chinese chestnut</name>
    <dbReference type="NCBI Taxonomy" id="60419"/>
    <lineage>
        <taxon>Eukaryota</taxon>
        <taxon>Viridiplantae</taxon>
        <taxon>Streptophyta</taxon>
        <taxon>Embryophyta</taxon>
        <taxon>Tracheophyta</taxon>
        <taxon>Spermatophyta</taxon>
        <taxon>Magnoliopsida</taxon>
        <taxon>eudicotyledons</taxon>
        <taxon>Gunneridae</taxon>
        <taxon>Pentapetalae</taxon>
        <taxon>rosids</taxon>
        <taxon>fabids</taxon>
        <taxon>Fagales</taxon>
        <taxon>Fagaceae</taxon>
        <taxon>Castanea</taxon>
    </lineage>
</organism>
<dbReference type="PANTHER" id="PTHR11566">
    <property type="entry name" value="DYNAMIN"/>
    <property type="match status" value="1"/>
</dbReference>
<dbReference type="SUPFAM" id="SSF54928">
    <property type="entry name" value="RNA-binding domain, RBD"/>
    <property type="match status" value="1"/>
</dbReference>
<dbReference type="InterPro" id="IPR012677">
    <property type="entry name" value="Nucleotide-bd_a/b_plait_sf"/>
</dbReference>
<dbReference type="GO" id="GO:0005737">
    <property type="term" value="C:cytoplasm"/>
    <property type="evidence" value="ECO:0007669"/>
    <property type="project" value="TreeGrafter"/>
</dbReference>
<proteinExistence type="predicted"/>
<protein>
    <recommendedName>
        <fullName evidence="7">RRM domain-containing protein</fullName>
    </recommendedName>
</protein>
<evidence type="ECO:0000256" key="2">
    <source>
        <dbReference type="SAM" id="SignalP"/>
    </source>
</evidence>